<sequence length="104" mass="11519">MEHDTMECAPRVEEAGRVRRLGGAISSSYSSVLWLLKNGQLQKDGYCGAYLTQEFGTNTFKSSLIEQDPSFKSKELHKESISNVSRYEAQGHTPVLGPDQAAPR</sequence>
<protein>
    <submittedName>
        <fullName evidence="2">Uncharacterized protein</fullName>
    </submittedName>
</protein>
<accession>A0AAV1SGN8</accession>
<gene>
    <name evidence="2" type="ORF">DCAF_LOCUS23285</name>
</gene>
<organism evidence="2 3">
    <name type="scientific">Dovyalis caffra</name>
    <dbReference type="NCBI Taxonomy" id="77055"/>
    <lineage>
        <taxon>Eukaryota</taxon>
        <taxon>Viridiplantae</taxon>
        <taxon>Streptophyta</taxon>
        <taxon>Embryophyta</taxon>
        <taxon>Tracheophyta</taxon>
        <taxon>Spermatophyta</taxon>
        <taxon>Magnoliopsida</taxon>
        <taxon>eudicotyledons</taxon>
        <taxon>Gunneridae</taxon>
        <taxon>Pentapetalae</taxon>
        <taxon>rosids</taxon>
        <taxon>fabids</taxon>
        <taxon>Malpighiales</taxon>
        <taxon>Salicaceae</taxon>
        <taxon>Flacourtieae</taxon>
        <taxon>Dovyalis</taxon>
    </lineage>
</organism>
<dbReference type="EMBL" id="CAWUPB010001184">
    <property type="protein sequence ID" value="CAK7350549.1"/>
    <property type="molecule type" value="Genomic_DNA"/>
</dbReference>
<evidence type="ECO:0000313" key="3">
    <source>
        <dbReference type="Proteomes" id="UP001314170"/>
    </source>
</evidence>
<keyword evidence="3" id="KW-1185">Reference proteome</keyword>
<evidence type="ECO:0000313" key="2">
    <source>
        <dbReference type="EMBL" id="CAK7350549.1"/>
    </source>
</evidence>
<feature type="region of interest" description="Disordered" evidence="1">
    <location>
        <begin position="82"/>
        <end position="104"/>
    </location>
</feature>
<dbReference type="AlphaFoldDB" id="A0AAV1SGN8"/>
<dbReference type="Proteomes" id="UP001314170">
    <property type="component" value="Unassembled WGS sequence"/>
</dbReference>
<name>A0AAV1SGN8_9ROSI</name>
<reference evidence="2 3" key="1">
    <citation type="submission" date="2024-01" db="EMBL/GenBank/DDBJ databases">
        <authorList>
            <person name="Waweru B."/>
        </authorList>
    </citation>
    <scope>NUCLEOTIDE SEQUENCE [LARGE SCALE GENOMIC DNA]</scope>
</reference>
<proteinExistence type="predicted"/>
<comment type="caution">
    <text evidence="2">The sequence shown here is derived from an EMBL/GenBank/DDBJ whole genome shotgun (WGS) entry which is preliminary data.</text>
</comment>
<evidence type="ECO:0000256" key="1">
    <source>
        <dbReference type="SAM" id="MobiDB-lite"/>
    </source>
</evidence>